<organism evidence="2 3">
    <name type="scientific">Macrolepiota fuliginosa MF-IS2</name>
    <dbReference type="NCBI Taxonomy" id="1400762"/>
    <lineage>
        <taxon>Eukaryota</taxon>
        <taxon>Fungi</taxon>
        <taxon>Dikarya</taxon>
        <taxon>Basidiomycota</taxon>
        <taxon>Agaricomycotina</taxon>
        <taxon>Agaricomycetes</taxon>
        <taxon>Agaricomycetidae</taxon>
        <taxon>Agaricales</taxon>
        <taxon>Agaricineae</taxon>
        <taxon>Agaricaceae</taxon>
        <taxon>Macrolepiota</taxon>
    </lineage>
</organism>
<dbReference type="Proteomes" id="UP000807342">
    <property type="component" value="Unassembled WGS sequence"/>
</dbReference>
<dbReference type="OrthoDB" id="2886395at2759"/>
<reference evidence="2" key="1">
    <citation type="submission" date="2020-11" db="EMBL/GenBank/DDBJ databases">
        <authorList>
            <consortium name="DOE Joint Genome Institute"/>
            <person name="Ahrendt S."/>
            <person name="Riley R."/>
            <person name="Andreopoulos W."/>
            <person name="Labutti K."/>
            <person name="Pangilinan J."/>
            <person name="Ruiz-Duenas F.J."/>
            <person name="Barrasa J.M."/>
            <person name="Sanchez-Garcia M."/>
            <person name="Camarero S."/>
            <person name="Miyauchi S."/>
            <person name="Serrano A."/>
            <person name="Linde D."/>
            <person name="Babiker R."/>
            <person name="Drula E."/>
            <person name="Ayuso-Fernandez I."/>
            <person name="Pacheco R."/>
            <person name="Padilla G."/>
            <person name="Ferreira P."/>
            <person name="Barriuso J."/>
            <person name="Kellner H."/>
            <person name="Castanera R."/>
            <person name="Alfaro M."/>
            <person name="Ramirez L."/>
            <person name="Pisabarro A.G."/>
            <person name="Kuo A."/>
            <person name="Tritt A."/>
            <person name="Lipzen A."/>
            <person name="He G."/>
            <person name="Yan M."/>
            <person name="Ng V."/>
            <person name="Cullen D."/>
            <person name="Martin F."/>
            <person name="Rosso M.-N."/>
            <person name="Henrissat B."/>
            <person name="Hibbett D."/>
            <person name="Martinez A.T."/>
            <person name="Grigoriev I.V."/>
        </authorList>
    </citation>
    <scope>NUCLEOTIDE SEQUENCE</scope>
    <source>
        <strain evidence="2">MF-IS2</strain>
    </source>
</reference>
<accession>A0A9P6C6R8</accession>
<dbReference type="InterPro" id="IPR011333">
    <property type="entry name" value="SKP1/BTB/POZ_sf"/>
</dbReference>
<dbReference type="EMBL" id="MU151091">
    <property type="protein sequence ID" value="KAF9451135.1"/>
    <property type="molecule type" value="Genomic_DNA"/>
</dbReference>
<gene>
    <name evidence="2" type="ORF">P691DRAFT_757610</name>
</gene>
<protein>
    <recommendedName>
        <fullName evidence="1">BTB domain-containing protein</fullName>
    </recommendedName>
</protein>
<proteinExistence type="predicted"/>
<name>A0A9P6C6R8_9AGAR</name>
<dbReference type="Gene3D" id="3.30.710.10">
    <property type="entry name" value="Potassium Channel Kv1.1, Chain A"/>
    <property type="match status" value="1"/>
</dbReference>
<comment type="caution">
    <text evidence="2">The sequence shown here is derived from an EMBL/GenBank/DDBJ whole genome shotgun (WGS) entry which is preliminary data.</text>
</comment>
<keyword evidence="3" id="KW-1185">Reference proteome</keyword>
<dbReference type="InterPro" id="IPR000210">
    <property type="entry name" value="BTB/POZ_dom"/>
</dbReference>
<sequence>MGSTPNQIPTRDQAYYFLDGSCVIQVQDHLFRVHRSLLERDSSFFQTVFSLPQATSVAEGRGGGEEGDAIVALEGHSDGHPIICQDSVDDFRALCWALYARPKDIIAQQKWLTVDIPRLIRIISMTHKYEYEHFEDWSWETLDAHSTTNADQFIPRCGGWVHVQKLLILCYQSGRLPFAQRLENEWLNIIRTSDASESRIAFDAALDAAEGSSYLRRFHGKAYYAYLKGIRIFQQGPVMSIANSDGYVDLGGPSTFNEPRRIHLCQGFWSLARLRSKLYTAPKIDDNPSCNKHTKECKRGWEAWWNEASKSASNDPGEFIQGMVSKLSGNSSMTYKNKDGARSAQVPCSNQLKEGVRQMAKIFDDSIPDHFLIPRD</sequence>
<dbReference type="PROSITE" id="PS50097">
    <property type="entry name" value="BTB"/>
    <property type="match status" value="1"/>
</dbReference>
<evidence type="ECO:0000259" key="1">
    <source>
        <dbReference type="PROSITE" id="PS50097"/>
    </source>
</evidence>
<evidence type="ECO:0000313" key="2">
    <source>
        <dbReference type="EMBL" id="KAF9451135.1"/>
    </source>
</evidence>
<feature type="domain" description="BTB" evidence="1">
    <location>
        <begin position="20"/>
        <end position="50"/>
    </location>
</feature>
<evidence type="ECO:0000313" key="3">
    <source>
        <dbReference type="Proteomes" id="UP000807342"/>
    </source>
</evidence>
<dbReference type="AlphaFoldDB" id="A0A9P6C6R8"/>